<dbReference type="SMART" id="SM00028">
    <property type="entry name" value="TPR"/>
    <property type="match status" value="4"/>
</dbReference>
<reference evidence="3 4" key="1">
    <citation type="submission" date="2019-12" db="EMBL/GenBank/DDBJ databases">
        <authorList>
            <person name="Xu J."/>
        </authorList>
    </citation>
    <scope>NUCLEOTIDE SEQUENCE [LARGE SCALE GENOMIC DNA]</scope>
    <source>
        <strain evidence="3 4">HX-5-24</strain>
    </source>
</reference>
<dbReference type="Pfam" id="PF14559">
    <property type="entry name" value="TPR_19"/>
    <property type="match status" value="1"/>
</dbReference>
<dbReference type="SUPFAM" id="SSF48452">
    <property type="entry name" value="TPR-like"/>
    <property type="match status" value="1"/>
</dbReference>
<dbReference type="PROSITE" id="PS50005">
    <property type="entry name" value="TPR"/>
    <property type="match status" value="1"/>
</dbReference>
<evidence type="ECO:0000313" key="3">
    <source>
        <dbReference type="EMBL" id="MUV13628.1"/>
    </source>
</evidence>
<gene>
    <name evidence="3" type="ORF">GN331_05335</name>
</gene>
<sequence>MSAQTASHESIAALRRAVALDPRGWLALGDRLYASGDAAGADAAYVEHVRHASKDPALMRAGAALAQNRIPEAETLLRAHLQRAPTDVAAIRMFAELAARVGRLEEAEHLLARALELAPSFHAARLHYALVLNRGNKPTEALAQIERLLRVDPNNPGYRNLHAVVLCRIGEYTRALDIYARLLRQYPAQTKIWMSYGHALKTEGRQDDAIAAYRRCIALDPSFGEAWWSLANLKTLRFDENDLSTMRRQLENASLPVEHRFHLEFALGKALEDAGEHAESFAHYESGNRHRRETAYYNPEDNTSRVRLIKRTYTKDFFAQRVGSGSEANDPIFIVGMPRAGSTLIEQILSSHSAVEGTMELPEIIAITREMRRSLDTAQSQPYHEALASLDRARLRELGEDYLERTRIHRKSGAPRFIDKMPNNFAHIGLIHLALPNAKIIDARRHPLACCFSNFKQHYARGQNFSYSLDDIGRYYRDYVELMAHYDDILPGRVHRVFYERMVDDTEGEVRRLLDYLGLPFEANCLRFYENDRPVRTASSEQVRRPIYKDGVDQWRHYEPWLDPLKAALGPVLEAYPAST</sequence>
<dbReference type="SUPFAM" id="SSF52540">
    <property type="entry name" value="P-loop containing nucleoside triphosphate hydrolases"/>
    <property type="match status" value="1"/>
</dbReference>
<dbReference type="AlphaFoldDB" id="A0A7C9M0F8"/>
<name>A0A7C9M0F8_9GAMM</name>
<feature type="repeat" description="TPR" evidence="2">
    <location>
        <begin position="190"/>
        <end position="223"/>
    </location>
</feature>
<organism evidence="3 4">
    <name type="scientific">Noviluteimonas gilva</name>
    <dbReference type="NCBI Taxonomy" id="2682097"/>
    <lineage>
        <taxon>Bacteria</taxon>
        <taxon>Pseudomonadati</taxon>
        <taxon>Pseudomonadota</taxon>
        <taxon>Gammaproteobacteria</taxon>
        <taxon>Lysobacterales</taxon>
        <taxon>Lysobacteraceae</taxon>
        <taxon>Noviluteimonas</taxon>
    </lineage>
</organism>
<dbReference type="PANTHER" id="PTHR12788">
    <property type="entry name" value="PROTEIN-TYROSINE SULFOTRANSFERASE 2"/>
    <property type="match status" value="1"/>
</dbReference>
<dbReference type="Gene3D" id="1.25.40.10">
    <property type="entry name" value="Tetratricopeptide repeat domain"/>
    <property type="match status" value="1"/>
</dbReference>
<accession>A0A7C9M0F8</accession>
<dbReference type="GO" id="GO:0008476">
    <property type="term" value="F:protein-tyrosine sulfotransferase activity"/>
    <property type="evidence" value="ECO:0007669"/>
    <property type="project" value="InterPro"/>
</dbReference>
<dbReference type="InterPro" id="IPR019734">
    <property type="entry name" value="TPR_rpt"/>
</dbReference>
<evidence type="ECO:0000256" key="1">
    <source>
        <dbReference type="ARBA" id="ARBA00022679"/>
    </source>
</evidence>
<dbReference type="Pfam" id="PF13428">
    <property type="entry name" value="TPR_14"/>
    <property type="match status" value="1"/>
</dbReference>
<proteinExistence type="predicted"/>
<evidence type="ECO:0000313" key="4">
    <source>
        <dbReference type="Proteomes" id="UP000479692"/>
    </source>
</evidence>
<keyword evidence="1" id="KW-0808">Transferase</keyword>
<dbReference type="Proteomes" id="UP000479692">
    <property type="component" value="Unassembled WGS sequence"/>
</dbReference>
<dbReference type="PANTHER" id="PTHR12788:SF10">
    <property type="entry name" value="PROTEIN-TYROSINE SULFOTRANSFERASE"/>
    <property type="match status" value="1"/>
</dbReference>
<comment type="caution">
    <text evidence="3">The sequence shown here is derived from an EMBL/GenBank/DDBJ whole genome shotgun (WGS) entry which is preliminary data.</text>
</comment>
<dbReference type="RefSeq" id="WP_156640812.1">
    <property type="nucleotide sequence ID" value="NZ_WOXT01000001.1"/>
</dbReference>
<protein>
    <submittedName>
        <fullName evidence="3">Tetratricopeptide repeat protein</fullName>
    </submittedName>
</protein>
<dbReference type="Gene3D" id="3.40.50.300">
    <property type="entry name" value="P-loop containing nucleotide triphosphate hydrolases"/>
    <property type="match status" value="1"/>
</dbReference>
<dbReference type="InterPro" id="IPR027417">
    <property type="entry name" value="P-loop_NTPase"/>
</dbReference>
<dbReference type="EMBL" id="WOXT01000001">
    <property type="protein sequence ID" value="MUV13628.1"/>
    <property type="molecule type" value="Genomic_DNA"/>
</dbReference>
<dbReference type="InterPro" id="IPR011990">
    <property type="entry name" value="TPR-like_helical_dom_sf"/>
</dbReference>
<keyword evidence="2" id="KW-0802">TPR repeat</keyword>
<keyword evidence="4" id="KW-1185">Reference proteome</keyword>
<dbReference type="InterPro" id="IPR026634">
    <property type="entry name" value="TPST-like"/>
</dbReference>
<evidence type="ECO:0000256" key="2">
    <source>
        <dbReference type="PROSITE-ProRule" id="PRU00339"/>
    </source>
</evidence>
<dbReference type="Pfam" id="PF13469">
    <property type="entry name" value="Sulfotransfer_3"/>
    <property type="match status" value="1"/>
</dbReference>